<dbReference type="Proteomes" id="UP000031718">
    <property type="component" value="Segment"/>
</dbReference>
<proteinExistence type="predicted"/>
<dbReference type="EMBL" id="KP027195">
    <property type="protein sequence ID" value="AJD82197.1"/>
    <property type="molecule type" value="Genomic_DNA"/>
</dbReference>
<protein>
    <submittedName>
        <fullName evidence="1">Uncharacterized protein</fullName>
    </submittedName>
</protein>
<organism evidence="1 2">
    <name type="scientific">Mycobacterium phage Cosmo</name>
    <dbReference type="NCBI Taxonomy" id="1567467"/>
    <lineage>
        <taxon>Viruses</taxon>
        <taxon>Duplodnaviria</taxon>
        <taxon>Heunggongvirae</taxon>
        <taxon>Uroviricota</taxon>
        <taxon>Caudoviricetes</taxon>
        <taxon>Vilmaviridae</taxon>
        <taxon>Wildcatvirus</taxon>
        <taxon>Wildcatvirus wildcat</taxon>
        <taxon>Mycobacterium virus Wildcat</taxon>
    </lineage>
</organism>
<evidence type="ECO:0000313" key="1">
    <source>
        <dbReference type="EMBL" id="AJD82197.1"/>
    </source>
</evidence>
<reference evidence="1 2" key="1">
    <citation type="submission" date="2014-10" db="EMBL/GenBank/DDBJ databases">
        <authorList>
            <person name="Mackenzie J."/>
            <person name="Lekholoane M."/>
            <person name="Leqhaoe R."/>
            <person name="Mcunu Z."/>
            <person name="Mzobe Z."/>
            <person name="Rodel H."/>
            <person name="Seagreen C."/>
            <person name="Mazeka N."/>
            <person name="Larsen M.H."/>
            <person name="Rubin E.J."/>
            <person name="Russell D.A."/>
            <person name="Guerrero C.A."/>
            <person name="Bowman C.A."/>
            <person name="Jacobs-Sera D."/>
            <person name="Hendrix R.W."/>
            <person name="Hatfull G.F."/>
        </authorList>
    </citation>
    <scope>NUCLEOTIDE SEQUENCE [LARGE SCALE GENOMIC DNA]</scope>
</reference>
<evidence type="ECO:0000313" key="2">
    <source>
        <dbReference type="Proteomes" id="UP000031718"/>
    </source>
</evidence>
<accession>A0A0B4ZXU3</accession>
<sequence>MTTGYVVMVMVSLWFPLRAWMGGKIG</sequence>
<name>A0A0B4ZXU3_9CAUD</name>
<gene>
    <name evidence="1" type="primary">150</name>
    <name evidence="1" type="ORF">COSMO_150</name>
</gene>